<evidence type="ECO:0000313" key="8">
    <source>
        <dbReference type="EMBL" id="QJD97827.1"/>
    </source>
</evidence>
<dbReference type="InterPro" id="IPR004821">
    <property type="entry name" value="Cyt_trans-like"/>
</dbReference>
<dbReference type="SUPFAM" id="SSF109604">
    <property type="entry name" value="HD-domain/PDEase-like"/>
    <property type="match status" value="1"/>
</dbReference>
<evidence type="ECO:0000256" key="5">
    <source>
        <dbReference type="ARBA" id="ARBA00022993"/>
    </source>
</evidence>
<dbReference type="PRINTS" id="PR01020">
    <property type="entry name" value="LPSBIOSNTHSS"/>
</dbReference>
<dbReference type="EMBL" id="CP051682">
    <property type="protein sequence ID" value="QJD97827.1"/>
    <property type="molecule type" value="Genomic_DNA"/>
</dbReference>
<organism evidence="8 9">
    <name type="scientific">Mucilaginibacter robiniae</name>
    <dbReference type="NCBI Taxonomy" id="2728022"/>
    <lineage>
        <taxon>Bacteria</taxon>
        <taxon>Pseudomonadati</taxon>
        <taxon>Bacteroidota</taxon>
        <taxon>Sphingobacteriia</taxon>
        <taxon>Sphingobacteriales</taxon>
        <taxon>Sphingobacteriaceae</taxon>
        <taxon>Mucilaginibacter</taxon>
    </lineage>
</organism>
<keyword evidence="3" id="KW-0963">Cytoplasm</keyword>
<evidence type="ECO:0000256" key="3">
    <source>
        <dbReference type="ARBA" id="ARBA00022490"/>
    </source>
</evidence>
<accession>A0A7L5E615</accession>
<name>A0A7L5E615_9SPHI</name>
<keyword evidence="5" id="KW-0173">Coenzyme A biosynthesis</keyword>
<dbReference type="AlphaFoldDB" id="A0A7L5E615"/>
<evidence type="ECO:0000256" key="4">
    <source>
        <dbReference type="ARBA" id="ARBA00022842"/>
    </source>
</evidence>
<keyword evidence="4" id="KW-0460">Magnesium</keyword>
<feature type="domain" description="Cytidyltransferase-like" evidence="7">
    <location>
        <begin position="184"/>
        <end position="223"/>
    </location>
</feature>
<dbReference type="InterPro" id="IPR001980">
    <property type="entry name" value="PPAT"/>
</dbReference>
<gene>
    <name evidence="8" type="ORF">HH214_19065</name>
</gene>
<proteinExistence type="predicted"/>
<dbReference type="GO" id="GO:0004595">
    <property type="term" value="F:pantetheine-phosphate adenylyltransferase activity"/>
    <property type="evidence" value="ECO:0007669"/>
    <property type="project" value="UniProtKB-EC"/>
</dbReference>
<keyword evidence="8" id="KW-0808">Transferase</keyword>
<dbReference type="SUPFAM" id="SSF52374">
    <property type="entry name" value="Nucleotidylyl transferase"/>
    <property type="match status" value="1"/>
</dbReference>
<comment type="catalytic activity">
    <reaction evidence="6">
        <text>(R)-4'-phosphopantetheine + ATP + H(+) = 3'-dephospho-CoA + diphosphate</text>
        <dbReference type="Rhea" id="RHEA:19801"/>
        <dbReference type="ChEBI" id="CHEBI:15378"/>
        <dbReference type="ChEBI" id="CHEBI:30616"/>
        <dbReference type="ChEBI" id="CHEBI:33019"/>
        <dbReference type="ChEBI" id="CHEBI:57328"/>
        <dbReference type="ChEBI" id="CHEBI:61723"/>
        <dbReference type="EC" id="2.7.7.3"/>
    </reaction>
</comment>
<dbReference type="EC" id="2.7.7.3" evidence="1"/>
<keyword evidence="8" id="KW-0548">Nucleotidyltransferase</keyword>
<dbReference type="Proteomes" id="UP000503278">
    <property type="component" value="Chromosome"/>
</dbReference>
<dbReference type="InterPro" id="IPR014729">
    <property type="entry name" value="Rossmann-like_a/b/a_fold"/>
</dbReference>
<dbReference type="Pfam" id="PF01467">
    <property type="entry name" value="CTP_transf_like"/>
    <property type="match status" value="1"/>
</dbReference>
<evidence type="ECO:0000259" key="7">
    <source>
        <dbReference type="Pfam" id="PF01467"/>
    </source>
</evidence>
<dbReference type="PANTHER" id="PTHR21174">
    <property type="match status" value="1"/>
</dbReference>
<evidence type="ECO:0000313" key="9">
    <source>
        <dbReference type="Proteomes" id="UP000503278"/>
    </source>
</evidence>
<dbReference type="PANTHER" id="PTHR21174:SF0">
    <property type="entry name" value="HD PHOSPHOHYDROLASE FAMILY PROTEIN-RELATED"/>
    <property type="match status" value="1"/>
</dbReference>
<evidence type="ECO:0000256" key="6">
    <source>
        <dbReference type="ARBA" id="ARBA00029346"/>
    </source>
</evidence>
<protein>
    <recommendedName>
        <fullName evidence="2">Phosphopantetheine adenylyltransferase</fullName>
        <ecNumber evidence="1">2.7.7.3</ecNumber>
    </recommendedName>
</protein>
<dbReference type="RefSeq" id="WP_169610346.1">
    <property type="nucleotide sequence ID" value="NZ_CP051682.1"/>
</dbReference>
<dbReference type="InterPro" id="IPR009218">
    <property type="entry name" value="HD_phosphohydro"/>
</dbReference>
<dbReference type="NCBIfam" id="TIGR00125">
    <property type="entry name" value="cyt_tran_rel"/>
    <property type="match status" value="1"/>
</dbReference>
<evidence type="ECO:0000256" key="2">
    <source>
        <dbReference type="ARBA" id="ARBA00013868"/>
    </source>
</evidence>
<evidence type="ECO:0000256" key="1">
    <source>
        <dbReference type="ARBA" id="ARBA00012392"/>
    </source>
</evidence>
<dbReference type="GO" id="GO:0015937">
    <property type="term" value="P:coenzyme A biosynthetic process"/>
    <property type="evidence" value="ECO:0007669"/>
    <property type="project" value="UniProtKB-KW"/>
</dbReference>
<sequence>MTIVDLKTRLNNLGVPDEVYDFYKEPHRYYHTLTHLDDIFTQILEKGLSGNDALLLATVYHDIIYDPQSSTNEEDSAQYFINTFSGSASLKADVVQIILDTKTHQSSSKLSTIFCEMDLNILRQPFAKLLEYECQIFKEFQFVDYKLYQAKRIEILEKLRLQVDNPALDFLIEYVRNRKPSIAVYPGSFNPFHKGHLNILQKAERIFDKVIIARGINPEKAKASYNLPALLNYRQMETYSTLLTDFVKQLGYSVTIIRGLRNGTDLQFELNQYRYLQDLTNTELNIISIFCDREFEHISSTGIRQLDAYGQADKYLLL</sequence>
<dbReference type="Gene3D" id="3.40.50.620">
    <property type="entry name" value="HUPs"/>
    <property type="match status" value="1"/>
</dbReference>
<dbReference type="KEGG" id="mrob:HH214_19065"/>
<keyword evidence="9" id="KW-1185">Reference proteome</keyword>
<reference evidence="8 9" key="1">
    <citation type="submission" date="2020-04" db="EMBL/GenBank/DDBJ databases">
        <title>Genome sequencing of novel species.</title>
        <authorList>
            <person name="Heo J."/>
            <person name="Kim S.-J."/>
            <person name="Kim J.-S."/>
            <person name="Hong S.-B."/>
            <person name="Kwon S.-W."/>
        </authorList>
    </citation>
    <scope>NUCLEOTIDE SEQUENCE [LARGE SCALE GENOMIC DNA]</scope>
    <source>
        <strain evidence="8 9">F39-2</strain>
    </source>
</reference>